<proteinExistence type="predicted"/>
<reference evidence="2 3" key="1">
    <citation type="submission" date="2018-10" db="EMBL/GenBank/DDBJ databases">
        <title>Sequencing the genomes of 1000 actinobacteria strains.</title>
        <authorList>
            <person name="Klenk H.-P."/>
        </authorList>
    </citation>
    <scope>NUCLEOTIDE SEQUENCE [LARGE SCALE GENOMIC DNA]</scope>
    <source>
        <strain evidence="2 3">DSM 43911</strain>
    </source>
</reference>
<dbReference type="InterPro" id="IPR036188">
    <property type="entry name" value="FAD/NAD-bd_sf"/>
</dbReference>
<gene>
    <name evidence="2" type="ORF">DFJ66_6027</name>
</gene>
<dbReference type="InterPro" id="IPR002938">
    <property type="entry name" value="FAD-bd"/>
</dbReference>
<evidence type="ECO:0000259" key="1">
    <source>
        <dbReference type="Pfam" id="PF01494"/>
    </source>
</evidence>
<organism evidence="2 3">
    <name type="scientific">Saccharothrix variisporea</name>
    <dbReference type="NCBI Taxonomy" id="543527"/>
    <lineage>
        <taxon>Bacteria</taxon>
        <taxon>Bacillati</taxon>
        <taxon>Actinomycetota</taxon>
        <taxon>Actinomycetes</taxon>
        <taxon>Pseudonocardiales</taxon>
        <taxon>Pseudonocardiaceae</taxon>
        <taxon>Saccharothrix</taxon>
    </lineage>
</organism>
<evidence type="ECO:0000313" key="2">
    <source>
        <dbReference type="EMBL" id="RKT72703.1"/>
    </source>
</evidence>
<dbReference type="OrthoDB" id="9790035at2"/>
<dbReference type="Pfam" id="PF01494">
    <property type="entry name" value="FAD_binding_3"/>
    <property type="match status" value="1"/>
</dbReference>
<evidence type="ECO:0000313" key="3">
    <source>
        <dbReference type="Proteomes" id="UP000272729"/>
    </source>
</evidence>
<protein>
    <submittedName>
        <fullName evidence="2">Flavin-dependent dehydrogenase</fullName>
    </submittedName>
</protein>
<feature type="domain" description="FAD-binding" evidence="1">
    <location>
        <begin position="3"/>
        <end position="324"/>
    </location>
</feature>
<dbReference type="Gene3D" id="3.50.50.60">
    <property type="entry name" value="FAD/NAD(P)-binding domain"/>
    <property type="match status" value="1"/>
</dbReference>
<name>A0A495XJX6_9PSEU</name>
<keyword evidence="3" id="KW-1185">Reference proteome</keyword>
<dbReference type="Proteomes" id="UP000272729">
    <property type="component" value="Unassembled WGS sequence"/>
</dbReference>
<accession>A0A495XJX6</accession>
<dbReference type="GO" id="GO:0071949">
    <property type="term" value="F:FAD binding"/>
    <property type="evidence" value="ECO:0007669"/>
    <property type="project" value="InterPro"/>
</dbReference>
<dbReference type="AlphaFoldDB" id="A0A495XJX6"/>
<dbReference type="EMBL" id="RBXR01000001">
    <property type="protein sequence ID" value="RKT72703.1"/>
    <property type="molecule type" value="Genomic_DNA"/>
</dbReference>
<sequence length="446" mass="47127">MGTRAVVLGGGVAGFLAAAALSGAVDTVTVVERDRFDGDRPRRGVPQGRHAHLLLARGARAVEALLPGFEAALVGAGACKVGMPQDILTYTPFGWMPRFAHAQYLLSCRRPVLEQVLRDLVAGLEVLEDTEAVGLLGDADRVTGAVVRSRADGVERELTADLVVDATGASSKADKWLRKRVRDVVVDPGIRYATALLRPAERLAGAFPAVCVQPGPPHDGHGGVVLPVEEGRWIVSLAGLRGHVPPTDEAGFLTYAKGLRHPLVAEVISSAEIVGSIRAYGAPPGRWRRFPAVAGFVAVGDAVANYNPLYGHGMTVAALDALALRDGVRRHGLGPRLAPAVRKAVARATADAWALAVGQDTRYERTFAPARRLPDRIAGWYADRVGAAAASRPEVSAALLDSYTLSAPLSRLLRPALVRKVLTTPERATDDPPLTDAERALLAPAP</sequence>
<comment type="caution">
    <text evidence="2">The sequence shown here is derived from an EMBL/GenBank/DDBJ whole genome shotgun (WGS) entry which is preliminary data.</text>
</comment>
<dbReference type="PANTHER" id="PTHR43422:SF3">
    <property type="entry name" value="THIAMINE THIAZOLE SYNTHASE"/>
    <property type="match status" value="1"/>
</dbReference>
<dbReference type="RefSeq" id="WP_147459397.1">
    <property type="nucleotide sequence ID" value="NZ_JBIUBA010000056.1"/>
</dbReference>
<dbReference type="PANTHER" id="PTHR43422">
    <property type="entry name" value="THIAMINE THIAZOLE SYNTHASE"/>
    <property type="match status" value="1"/>
</dbReference>
<dbReference type="SUPFAM" id="SSF51905">
    <property type="entry name" value="FAD/NAD(P)-binding domain"/>
    <property type="match status" value="1"/>
</dbReference>